<reference evidence="1" key="1">
    <citation type="submission" date="2021-01" db="EMBL/GenBank/DDBJ databases">
        <title>Whole genome shotgun sequence of Dactylosporangium siamense NBRC 106093.</title>
        <authorList>
            <person name="Komaki H."/>
            <person name="Tamura T."/>
        </authorList>
    </citation>
    <scope>NUCLEOTIDE SEQUENCE</scope>
    <source>
        <strain evidence="1">NBRC 106093</strain>
    </source>
</reference>
<name>A0A919PLS9_9ACTN</name>
<evidence type="ECO:0000313" key="2">
    <source>
        <dbReference type="Proteomes" id="UP000660611"/>
    </source>
</evidence>
<gene>
    <name evidence="1" type="ORF">Dsi01nite_028060</name>
</gene>
<proteinExistence type="predicted"/>
<evidence type="ECO:0000313" key="1">
    <source>
        <dbReference type="EMBL" id="GIG44765.1"/>
    </source>
</evidence>
<keyword evidence="2" id="KW-1185">Reference proteome</keyword>
<organism evidence="1 2">
    <name type="scientific">Dactylosporangium siamense</name>
    <dbReference type="NCBI Taxonomy" id="685454"/>
    <lineage>
        <taxon>Bacteria</taxon>
        <taxon>Bacillati</taxon>
        <taxon>Actinomycetota</taxon>
        <taxon>Actinomycetes</taxon>
        <taxon>Micromonosporales</taxon>
        <taxon>Micromonosporaceae</taxon>
        <taxon>Dactylosporangium</taxon>
    </lineage>
</organism>
<comment type="caution">
    <text evidence="1">The sequence shown here is derived from an EMBL/GenBank/DDBJ whole genome shotgun (WGS) entry which is preliminary data.</text>
</comment>
<dbReference type="AlphaFoldDB" id="A0A919PLS9"/>
<accession>A0A919PLS9</accession>
<dbReference type="RefSeq" id="WP_203846585.1">
    <property type="nucleotide sequence ID" value="NZ_BAAAVW010000007.1"/>
</dbReference>
<dbReference type="EMBL" id="BONQ01000044">
    <property type="protein sequence ID" value="GIG44765.1"/>
    <property type="molecule type" value="Genomic_DNA"/>
</dbReference>
<evidence type="ECO:0008006" key="3">
    <source>
        <dbReference type="Google" id="ProtNLM"/>
    </source>
</evidence>
<dbReference type="Proteomes" id="UP000660611">
    <property type="component" value="Unassembled WGS sequence"/>
</dbReference>
<sequence>MDPLTAAHRDVLDHVLAVVAGEPVGDSLVLRGSMTMPAWVGGRARPPGDLDWVVLPVVVRGLDGRDPYPYVERIDPVQYWPEATQGAGRAQPWEFQDEATGGVRALLPPDGLTWIHAADIDDVDQPHLTVLEALERRPRTPGGAVLDVANAVPDGEWDYAAHNLDYREFAGARVRIPWRAGDLTGDVQLDFSYDETLPEPPVLTAVPRGSGGTPTTVWTASRALSLLWKLRWLADDLARDGATQSKDVYDAVLLGELEGVNLSPRLRRLLPSLDPAAVRTMAVDWSGHPVHDPESWLDRLAWAVQQHCENYETDR</sequence>
<dbReference type="Pfam" id="PF08843">
    <property type="entry name" value="AbiEii"/>
    <property type="match status" value="1"/>
</dbReference>
<dbReference type="InterPro" id="IPR014942">
    <property type="entry name" value="AbiEii"/>
</dbReference>
<protein>
    <recommendedName>
        <fullName evidence="3">Nucleotidyl transferase AbiEii/AbiGii toxin family protein</fullName>
    </recommendedName>
</protein>